<proteinExistence type="predicted"/>
<gene>
    <name evidence="1" type="ORF">BPA30113_02315</name>
</gene>
<protein>
    <submittedName>
        <fullName evidence="1">Uncharacterized protein</fullName>
    </submittedName>
</protein>
<reference evidence="1 2" key="1">
    <citation type="submission" date="2019-09" db="EMBL/GenBank/DDBJ databases">
        <authorList>
            <person name="Depoorter E."/>
        </authorList>
    </citation>
    <scope>NUCLEOTIDE SEQUENCE [LARGE SCALE GENOMIC DNA]</scope>
    <source>
        <strain evidence="1">LMG 30113</strain>
    </source>
</reference>
<evidence type="ECO:0000313" key="1">
    <source>
        <dbReference type="EMBL" id="VWB53300.1"/>
    </source>
</evidence>
<keyword evidence="2" id="KW-1185">Reference proteome</keyword>
<dbReference type="AlphaFoldDB" id="A0A6J5E1I9"/>
<accession>A0A6J5E1I9</accession>
<name>A0A6J5E1I9_9BURK</name>
<dbReference type="EMBL" id="CABVQD010000006">
    <property type="protein sequence ID" value="VWB53300.1"/>
    <property type="molecule type" value="Genomic_DNA"/>
</dbReference>
<organism evidence="1 2">
    <name type="scientific">Burkholderia paludis</name>
    <dbReference type="NCBI Taxonomy" id="1506587"/>
    <lineage>
        <taxon>Bacteria</taxon>
        <taxon>Pseudomonadati</taxon>
        <taxon>Pseudomonadota</taxon>
        <taxon>Betaproteobacteria</taxon>
        <taxon>Burkholderiales</taxon>
        <taxon>Burkholderiaceae</taxon>
        <taxon>Burkholderia</taxon>
        <taxon>Burkholderia cepacia complex</taxon>
    </lineage>
</organism>
<evidence type="ECO:0000313" key="2">
    <source>
        <dbReference type="Proteomes" id="UP000494330"/>
    </source>
</evidence>
<dbReference type="Proteomes" id="UP000494330">
    <property type="component" value="Unassembled WGS sequence"/>
</dbReference>
<sequence>MRKPKSFGMLTSVDRLRTDGPSGDALNINELRSGVKAWIAACVSVAFLHAGLAHAGDARPFCASATDTLAKDAATRDAVSMIFGRNPAYVPEQGPARACIFPVATLMYPDARVLIMGSVPGEVYPVTEARLSAYFLRSENGAFRLVTVRRDFADGGSGMGNVGKITAIRYGADEGMTIAGDGNGQGYDYGSVALFVFRSDGIASLGTIPTSYSDGGAVDDPAKETQIEGKVEIGQPQPDQVRVVYSVRRSGKVAQQAVVWKLRNGRFVAASGSVPAELRR</sequence>